<sequence>MTASTEGKRASIFVSRTSIDGGARPEPRDRSESMTRALQSKRPSLLIGAKTLHEVYGEDEDEGPRFVRFVINVYRKWGYMIAKHAWLAIFIVIFISSLGIVNIFFTPQQNDITGYTPYGARANREFQVYSDFFASHGQPIATYIFGIAKDNGSMIRTEHMEEFLKVISYASSNITLHDDASGKDLSFYEFCHSFCLANEPIRQFAGGMKVFEQGLSTARIKLNYPTSTVLGTSFSLQPNFFGIEFYGENDKEDGEDDTQKLLSGDNSSTNATVNRRAITNVKGVKMIAALLRAEQREGWGDKKVKEFEMKVVDHFMNHYDNDLITVYPFSQTYVEEEMVRGGKIMLPFLVIGFIIMCCVSSFTVMLRAFYMHQENYFKIVLAITACITPILATATALSLMFLFGLRFSSILCVVPFLVLSIGVDSSYLMIHEWQRVTKHAHENPIKGDTVGRRMSEVLSEVGPAILISCLTNLFADLVGSFTSSPEITLLCGGNMLSMCVAFIYQMTFYCGLMCIVGEKEIERDDVAVSASVVDNKTKNIHVQIHQKVARNHSLARTPSKFQMHTQPIVSSFMHKYVKFMANTIVSMTVVGIYILYLTITIWGITRININLSTKKLFAGDSPLNNLEDLRVKLVLPHFSMVTVIVNEPGNFTHPERLKSMNRMVRDFESLNGSWGADGTKYFARDYQTFLSSWEDDYINLEDEEDPVVLDPFRYNEEDLKYFLRWSEYVFWGGLVKTKNITRDKKDLEVLDKFVLTAGYHGKELGEWVQRGHKLREWRNVVDQYPEFKAEVYHEDGQYLDLIDNMVTDTWQAIVGALMCMGLVCFIFLNNWFTVGIASLSVLSICCGILGIMSWFGVDLDPITMAAMIISIGFSVDIPAHVSYHYYTACSHGSSSSPEDRLTQCLSSVAFPAVQAATSTILCICSLLFIDLYMATVSCQIMIICVLLCNVHGLIFIPAILICMDKLRWAFRPRGSQKRPRISPRQRSNGNRAVRGTLAPENSDVPDRPAV</sequence>
<evidence type="ECO:0000256" key="5">
    <source>
        <dbReference type="ARBA" id="ARBA00022989"/>
    </source>
</evidence>
<dbReference type="EMBL" id="BTSX01000005">
    <property type="protein sequence ID" value="GMT00911.1"/>
    <property type="molecule type" value="Genomic_DNA"/>
</dbReference>
<dbReference type="InterPro" id="IPR000731">
    <property type="entry name" value="SSD"/>
</dbReference>
<feature type="domain" description="SSD" evidence="10">
    <location>
        <begin position="378"/>
        <end position="515"/>
    </location>
</feature>
<proteinExistence type="inferred from homology"/>
<feature type="transmembrane region" description="Helical" evidence="9">
    <location>
        <begin position="344"/>
        <end position="367"/>
    </location>
</feature>
<evidence type="ECO:0000256" key="1">
    <source>
        <dbReference type="ARBA" id="ARBA00004651"/>
    </source>
</evidence>
<feature type="transmembrane region" description="Helical" evidence="9">
    <location>
        <begin position="579"/>
        <end position="604"/>
    </location>
</feature>
<accession>A0AAV5U221</accession>
<name>A0AAV5U221_9BILA</name>
<organism evidence="11 12">
    <name type="scientific">Pristionchus entomophagus</name>
    <dbReference type="NCBI Taxonomy" id="358040"/>
    <lineage>
        <taxon>Eukaryota</taxon>
        <taxon>Metazoa</taxon>
        <taxon>Ecdysozoa</taxon>
        <taxon>Nematoda</taxon>
        <taxon>Chromadorea</taxon>
        <taxon>Rhabditida</taxon>
        <taxon>Rhabditina</taxon>
        <taxon>Diplogasteromorpha</taxon>
        <taxon>Diplogasteroidea</taxon>
        <taxon>Neodiplogasteridae</taxon>
        <taxon>Pristionchus</taxon>
    </lineage>
</organism>
<dbReference type="FunFam" id="1.20.1640.10:FF:000013">
    <property type="entry name" value="PaTched Related family"/>
    <property type="match status" value="1"/>
</dbReference>
<feature type="transmembrane region" description="Helical" evidence="9">
    <location>
        <begin position="904"/>
        <end position="928"/>
    </location>
</feature>
<dbReference type="GO" id="GO:0006897">
    <property type="term" value="P:endocytosis"/>
    <property type="evidence" value="ECO:0007669"/>
    <property type="project" value="TreeGrafter"/>
</dbReference>
<reference evidence="11" key="1">
    <citation type="submission" date="2023-10" db="EMBL/GenBank/DDBJ databases">
        <title>Genome assembly of Pristionchus species.</title>
        <authorList>
            <person name="Yoshida K."/>
            <person name="Sommer R.J."/>
        </authorList>
    </citation>
    <scope>NUCLEOTIDE SEQUENCE</scope>
    <source>
        <strain evidence="11">RS0144</strain>
    </source>
</reference>
<dbReference type="GO" id="GO:0005886">
    <property type="term" value="C:plasma membrane"/>
    <property type="evidence" value="ECO:0007669"/>
    <property type="project" value="UniProtKB-SubCell"/>
</dbReference>
<dbReference type="Pfam" id="PF02460">
    <property type="entry name" value="Patched"/>
    <property type="match status" value="1"/>
</dbReference>
<dbReference type="InterPro" id="IPR048634">
    <property type="entry name" value="SecD_SecF_C"/>
</dbReference>
<feature type="transmembrane region" description="Helical" evidence="9">
    <location>
        <begin position="862"/>
        <end position="883"/>
    </location>
</feature>
<evidence type="ECO:0000256" key="4">
    <source>
        <dbReference type="ARBA" id="ARBA00022692"/>
    </source>
</evidence>
<dbReference type="GO" id="GO:0030659">
    <property type="term" value="C:cytoplasmic vesicle membrane"/>
    <property type="evidence" value="ECO:0007669"/>
    <property type="project" value="TreeGrafter"/>
</dbReference>
<comment type="caution">
    <text evidence="11">The sequence shown here is derived from an EMBL/GenBank/DDBJ whole genome shotgun (WGS) entry which is preliminary data.</text>
</comment>
<dbReference type="PROSITE" id="PS50156">
    <property type="entry name" value="SSD"/>
    <property type="match status" value="1"/>
</dbReference>
<dbReference type="PANTHER" id="PTHR10796">
    <property type="entry name" value="PATCHED-RELATED"/>
    <property type="match status" value="1"/>
</dbReference>
<dbReference type="InterPro" id="IPR003392">
    <property type="entry name" value="PTHD_SSD"/>
</dbReference>
<keyword evidence="3" id="KW-1003">Cell membrane</keyword>
<dbReference type="InterPro" id="IPR051697">
    <property type="entry name" value="Patched_domain-protein"/>
</dbReference>
<evidence type="ECO:0000256" key="7">
    <source>
        <dbReference type="ARBA" id="ARBA00023180"/>
    </source>
</evidence>
<keyword evidence="12" id="KW-1185">Reference proteome</keyword>
<keyword evidence="5 9" id="KW-1133">Transmembrane helix</keyword>
<feature type="transmembrane region" description="Helical" evidence="9">
    <location>
        <begin position="85"/>
        <end position="105"/>
    </location>
</feature>
<evidence type="ECO:0000256" key="2">
    <source>
        <dbReference type="ARBA" id="ARBA00005585"/>
    </source>
</evidence>
<comment type="subcellular location">
    <subcellularLocation>
        <location evidence="1">Cell membrane</location>
        <topology evidence="1">Multi-pass membrane protein</topology>
    </subcellularLocation>
</comment>
<keyword evidence="7" id="KW-0325">Glycoprotein</keyword>
<dbReference type="AlphaFoldDB" id="A0AAV5U221"/>
<evidence type="ECO:0000313" key="12">
    <source>
        <dbReference type="Proteomes" id="UP001432027"/>
    </source>
</evidence>
<dbReference type="SUPFAM" id="SSF82866">
    <property type="entry name" value="Multidrug efflux transporter AcrB transmembrane domain"/>
    <property type="match status" value="2"/>
</dbReference>
<feature type="transmembrane region" description="Helical" evidence="9">
    <location>
        <begin position="379"/>
        <end position="401"/>
    </location>
</feature>
<evidence type="ECO:0000256" key="9">
    <source>
        <dbReference type="SAM" id="Phobius"/>
    </source>
</evidence>
<gene>
    <name evidence="11" type="ORF">PENTCL1PPCAC_23085</name>
</gene>
<evidence type="ECO:0000259" key="10">
    <source>
        <dbReference type="PROSITE" id="PS50156"/>
    </source>
</evidence>
<keyword evidence="4 9" id="KW-0812">Transmembrane</keyword>
<comment type="similarity">
    <text evidence="2">Belongs to the patched family.</text>
</comment>
<dbReference type="Proteomes" id="UP001432027">
    <property type="component" value="Unassembled WGS sequence"/>
</dbReference>
<feature type="compositionally biased region" description="Basic and acidic residues" evidence="8">
    <location>
        <begin position="23"/>
        <end position="33"/>
    </location>
</feature>
<feature type="transmembrane region" description="Helical" evidence="9">
    <location>
        <begin position="407"/>
        <end position="430"/>
    </location>
</feature>
<evidence type="ECO:0000256" key="6">
    <source>
        <dbReference type="ARBA" id="ARBA00023136"/>
    </source>
</evidence>
<dbReference type="PANTHER" id="PTHR10796:SF97">
    <property type="entry name" value="SSD DOMAIN-CONTAINING PROTEIN"/>
    <property type="match status" value="1"/>
</dbReference>
<protein>
    <recommendedName>
        <fullName evidence="10">SSD domain-containing protein</fullName>
    </recommendedName>
</protein>
<keyword evidence="6 9" id="KW-0472">Membrane</keyword>
<evidence type="ECO:0000256" key="8">
    <source>
        <dbReference type="SAM" id="MobiDB-lite"/>
    </source>
</evidence>
<feature type="transmembrane region" description="Helical" evidence="9">
    <location>
        <begin position="835"/>
        <end position="856"/>
    </location>
</feature>
<feature type="transmembrane region" description="Helical" evidence="9">
    <location>
        <begin position="810"/>
        <end position="828"/>
    </location>
</feature>
<feature type="transmembrane region" description="Helical" evidence="9">
    <location>
        <begin position="940"/>
        <end position="963"/>
    </location>
</feature>
<feature type="transmembrane region" description="Helical" evidence="9">
    <location>
        <begin position="495"/>
        <end position="516"/>
    </location>
</feature>
<evidence type="ECO:0000313" key="11">
    <source>
        <dbReference type="EMBL" id="GMT00911.1"/>
    </source>
</evidence>
<dbReference type="Gene3D" id="1.20.1640.10">
    <property type="entry name" value="Multidrug efflux transporter AcrB transmembrane domain"/>
    <property type="match status" value="2"/>
</dbReference>
<feature type="transmembrane region" description="Helical" evidence="9">
    <location>
        <begin position="457"/>
        <end position="475"/>
    </location>
</feature>
<evidence type="ECO:0000256" key="3">
    <source>
        <dbReference type="ARBA" id="ARBA00022475"/>
    </source>
</evidence>
<dbReference type="GO" id="GO:0018996">
    <property type="term" value="P:molting cycle, collagen and cuticulin-based cuticle"/>
    <property type="evidence" value="ECO:0007669"/>
    <property type="project" value="TreeGrafter"/>
</dbReference>
<feature type="region of interest" description="Disordered" evidence="8">
    <location>
        <begin position="1"/>
        <end position="36"/>
    </location>
</feature>
<feature type="region of interest" description="Disordered" evidence="8">
    <location>
        <begin position="975"/>
        <end position="1010"/>
    </location>
</feature>
<dbReference type="Pfam" id="PF02355">
    <property type="entry name" value="SecD_SecF_C"/>
    <property type="match status" value="1"/>
</dbReference>